<dbReference type="Pfam" id="PF00111">
    <property type="entry name" value="Fer2"/>
    <property type="match status" value="1"/>
</dbReference>
<dbReference type="EMBL" id="VYGV01000013">
    <property type="protein sequence ID" value="NWF46507.1"/>
    <property type="molecule type" value="Genomic_DNA"/>
</dbReference>
<keyword evidence="5" id="KW-0411">Iron-sulfur</keyword>
<proteinExistence type="inferred from homology"/>
<dbReference type="GO" id="GO:0009055">
    <property type="term" value="F:electron transfer activity"/>
    <property type="evidence" value="ECO:0007669"/>
    <property type="project" value="TreeGrafter"/>
</dbReference>
<accession>A0A7Y8GX93</accession>
<dbReference type="InterPro" id="IPR012675">
    <property type="entry name" value="Beta-grasp_dom_sf"/>
</dbReference>
<dbReference type="GO" id="GO:0140647">
    <property type="term" value="P:P450-containing electron transport chain"/>
    <property type="evidence" value="ECO:0007669"/>
    <property type="project" value="InterPro"/>
</dbReference>
<gene>
    <name evidence="8" type="ORF">F3K02_14800</name>
</gene>
<dbReference type="PRINTS" id="PR00355">
    <property type="entry name" value="ADRENODOXIN"/>
</dbReference>
<dbReference type="InterPro" id="IPR001055">
    <property type="entry name" value="Adrenodoxin-like"/>
</dbReference>
<dbReference type="GO" id="GO:0051537">
    <property type="term" value="F:2 iron, 2 sulfur cluster binding"/>
    <property type="evidence" value="ECO:0007669"/>
    <property type="project" value="UniProtKB-KW"/>
</dbReference>
<reference evidence="8 9" key="1">
    <citation type="submission" date="2019-09" db="EMBL/GenBank/DDBJ databases">
        <title>Hydrogenophaga aromatica sp. nov., isolated from a para-xylene-degrading enrichment culture.</title>
        <authorList>
            <person name="Tancsics A."/>
            <person name="Banerjee S."/>
        </authorList>
    </citation>
    <scope>NUCLEOTIDE SEQUENCE [LARGE SCALE GENOMIC DNA]</scope>
    <source>
        <strain evidence="8 9">D2P1</strain>
    </source>
</reference>
<dbReference type="InterPro" id="IPR036010">
    <property type="entry name" value="2Fe-2S_ferredoxin-like_sf"/>
</dbReference>
<evidence type="ECO:0000256" key="6">
    <source>
        <dbReference type="ARBA" id="ARBA00034078"/>
    </source>
</evidence>
<dbReference type="GO" id="GO:0005829">
    <property type="term" value="C:cytosol"/>
    <property type="evidence" value="ECO:0007669"/>
    <property type="project" value="TreeGrafter"/>
</dbReference>
<dbReference type="CDD" id="cd00207">
    <property type="entry name" value="fer2"/>
    <property type="match status" value="1"/>
</dbReference>
<dbReference type="PANTHER" id="PTHR23426">
    <property type="entry name" value="FERREDOXIN/ADRENODOXIN"/>
    <property type="match status" value="1"/>
</dbReference>
<evidence type="ECO:0000256" key="4">
    <source>
        <dbReference type="ARBA" id="ARBA00023004"/>
    </source>
</evidence>
<dbReference type="PROSITE" id="PS51085">
    <property type="entry name" value="2FE2S_FER_2"/>
    <property type="match status" value="1"/>
</dbReference>
<dbReference type="SUPFAM" id="SSF54292">
    <property type="entry name" value="2Fe-2S ferredoxin-like"/>
    <property type="match status" value="1"/>
</dbReference>
<dbReference type="GO" id="GO:0046872">
    <property type="term" value="F:metal ion binding"/>
    <property type="evidence" value="ECO:0007669"/>
    <property type="project" value="UniProtKB-KW"/>
</dbReference>
<protein>
    <submittedName>
        <fullName evidence="8">2Fe-2S iron-sulfur cluster binding domain-containing protein</fullName>
    </submittedName>
</protein>
<evidence type="ECO:0000259" key="7">
    <source>
        <dbReference type="PROSITE" id="PS51085"/>
    </source>
</evidence>
<dbReference type="InterPro" id="IPR018298">
    <property type="entry name" value="Adrenodoxin_Fe-S_BS"/>
</dbReference>
<evidence type="ECO:0000313" key="9">
    <source>
        <dbReference type="Proteomes" id="UP000545507"/>
    </source>
</evidence>
<feature type="domain" description="2Fe-2S ferredoxin-type" evidence="7">
    <location>
        <begin position="2"/>
        <end position="106"/>
    </location>
</feature>
<dbReference type="Gene3D" id="3.10.20.30">
    <property type="match status" value="1"/>
</dbReference>
<evidence type="ECO:0000256" key="2">
    <source>
        <dbReference type="ARBA" id="ARBA00022714"/>
    </source>
</evidence>
<dbReference type="InterPro" id="IPR001041">
    <property type="entry name" value="2Fe-2S_ferredoxin-type"/>
</dbReference>
<keyword evidence="2" id="KW-0001">2Fe-2S</keyword>
<dbReference type="Proteomes" id="UP000545507">
    <property type="component" value="Unassembled WGS sequence"/>
</dbReference>
<evidence type="ECO:0000256" key="3">
    <source>
        <dbReference type="ARBA" id="ARBA00022723"/>
    </source>
</evidence>
<dbReference type="PROSITE" id="PS00814">
    <property type="entry name" value="ADX"/>
    <property type="match status" value="1"/>
</dbReference>
<name>A0A7Y8GX93_9BURK</name>
<evidence type="ECO:0000256" key="1">
    <source>
        <dbReference type="ARBA" id="ARBA00010914"/>
    </source>
</evidence>
<dbReference type="PANTHER" id="PTHR23426:SF65">
    <property type="entry name" value="FERREDOXIN-2, MITOCHONDRIAL"/>
    <property type="match status" value="1"/>
</dbReference>
<keyword evidence="9" id="KW-1185">Reference proteome</keyword>
<dbReference type="RefSeq" id="WP_068174187.1">
    <property type="nucleotide sequence ID" value="NZ_VYGV01000013.1"/>
</dbReference>
<comment type="similarity">
    <text evidence="1">Belongs to the adrenodoxin/putidaredoxin family.</text>
</comment>
<comment type="cofactor">
    <cofactor evidence="6">
        <name>[2Fe-2S] cluster</name>
        <dbReference type="ChEBI" id="CHEBI:190135"/>
    </cofactor>
</comment>
<keyword evidence="3" id="KW-0479">Metal-binding</keyword>
<organism evidence="8 9">
    <name type="scientific">Hydrogenophaga aromaticivorans</name>
    <dbReference type="NCBI Taxonomy" id="2610898"/>
    <lineage>
        <taxon>Bacteria</taxon>
        <taxon>Pseudomonadati</taxon>
        <taxon>Pseudomonadota</taxon>
        <taxon>Betaproteobacteria</taxon>
        <taxon>Burkholderiales</taxon>
        <taxon>Comamonadaceae</taxon>
        <taxon>Hydrogenophaga</taxon>
    </lineage>
</organism>
<comment type="caution">
    <text evidence="8">The sequence shown here is derived from an EMBL/GenBank/DDBJ whole genome shotgun (WGS) entry which is preliminary data.</text>
</comment>
<sequence length="107" mass="11031">MANITFIEANGQSTTLNLADGWSLMQGATANGVDGIVGECGGSCACATCHCYVDELLAGVLPAPSQGELDMLENVVAERRPNSRLACQIKAGPALEGGVVHLPECQE</sequence>
<keyword evidence="4" id="KW-0408">Iron</keyword>
<evidence type="ECO:0000256" key="5">
    <source>
        <dbReference type="ARBA" id="ARBA00023014"/>
    </source>
</evidence>
<dbReference type="AlphaFoldDB" id="A0A7Y8GX93"/>
<evidence type="ECO:0000313" key="8">
    <source>
        <dbReference type="EMBL" id="NWF46507.1"/>
    </source>
</evidence>